<dbReference type="Proteomes" id="UP000231632">
    <property type="component" value="Unassembled WGS sequence"/>
</dbReference>
<dbReference type="CDD" id="cd01876">
    <property type="entry name" value="YihA_EngB"/>
    <property type="match status" value="1"/>
</dbReference>
<reference evidence="12 13" key="1">
    <citation type="journal article" date="2017" name="Arch. Microbiol.">
        <title>Mariprofundus micogutta sp. nov., a novel iron-oxidizing zetaproteobacterium isolated from a deep-sea hydrothermal field at the Bayonnaise knoll of the Izu-Ogasawara arc, and a description of Mariprofundales ord. nov. and Zetaproteobacteria classis nov.</title>
        <authorList>
            <person name="Makita H."/>
            <person name="Tanaka E."/>
            <person name="Mitsunobu S."/>
            <person name="Miyazaki M."/>
            <person name="Nunoura T."/>
            <person name="Uematsu K."/>
            <person name="Takaki Y."/>
            <person name="Nishi S."/>
            <person name="Shimamura S."/>
            <person name="Takai K."/>
        </authorList>
    </citation>
    <scope>NUCLEOTIDE SEQUENCE [LARGE SCALE GENOMIC DNA]</scope>
    <source>
        <strain evidence="12 13">ET2</strain>
    </source>
</reference>
<evidence type="ECO:0000256" key="8">
    <source>
        <dbReference type="ARBA" id="ARBA00023210"/>
    </source>
</evidence>
<evidence type="ECO:0000313" key="13">
    <source>
        <dbReference type="Proteomes" id="UP000231632"/>
    </source>
</evidence>
<keyword evidence="8 10" id="KW-0717">Septation</keyword>
<dbReference type="InterPro" id="IPR030393">
    <property type="entry name" value="G_ENGB_dom"/>
</dbReference>
<dbReference type="STRING" id="1921010.MMIC_P1460"/>
<dbReference type="Pfam" id="PF01926">
    <property type="entry name" value="MMR_HSR1"/>
    <property type="match status" value="1"/>
</dbReference>
<keyword evidence="9 10" id="KW-0131">Cell cycle</keyword>
<evidence type="ECO:0000256" key="7">
    <source>
        <dbReference type="ARBA" id="ARBA00023134"/>
    </source>
</evidence>
<comment type="cofactor">
    <cofactor evidence="1">
        <name>Mg(2+)</name>
        <dbReference type="ChEBI" id="CHEBI:18420"/>
    </cofactor>
</comment>
<evidence type="ECO:0000256" key="10">
    <source>
        <dbReference type="HAMAP-Rule" id="MF_00321"/>
    </source>
</evidence>
<comment type="caution">
    <text evidence="12">The sequence shown here is derived from an EMBL/GenBank/DDBJ whole genome shotgun (WGS) entry which is preliminary data.</text>
</comment>
<dbReference type="GO" id="GO:0046872">
    <property type="term" value="F:metal ion binding"/>
    <property type="evidence" value="ECO:0007669"/>
    <property type="project" value="UniProtKB-KW"/>
</dbReference>
<evidence type="ECO:0000256" key="1">
    <source>
        <dbReference type="ARBA" id="ARBA00001946"/>
    </source>
</evidence>
<evidence type="ECO:0000256" key="5">
    <source>
        <dbReference type="ARBA" id="ARBA00022741"/>
    </source>
</evidence>
<organism evidence="12 13">
    <name type="scientific">Mariprofundus micogutta</name>
    <dbReference type="NCBI Taxonomy" id="1921010"/>
    <lineage>
        <taxon>Bacteria</taxon>
        <taxon>Pseudomonadati</taxon>
        <taxon>Pseudomonadota</taxon>
        <taxon>Candidatius Mariprofundia</taxon>
        <taxon>Mariprofundales</taxon>
        <taxon>Mariprofundaceae</taxon>
        <taxon>Mariprofundus</taxon>
    </lineage>
</organism>
<dbReference type="GO" id="GO:0005525">
    <property type="term" value="F:GTP binding"/>
    <property type="evidence" value="ECO:0007669"/>
    <property type="project" value="UniProtKB-UniRule"/>
</dbReference>
<dbReference type="NCBIfam" id="TIGR00231">
    <property type="entry name" value="small_GTP"/>
    <property type="match status" value="1"/>
</dbReference>
<evidence type="ECO:0000256" key="3">
    <source>
        <dbReference type="ARBA" id="ARBA00022618"/>
    </source>
</evidence>
<dbReference type="InterPro" id="IPR006073">
    <property type="entry name" value="GTP-bd"/>
</dbReference>
<dbReference type="PANTHER" id="PTHR11649">
    <property type="entry name" value="MSS1/TRME-RELATED GTP-BINDING PROTEIN"/>
    <property type="match status" value="1"/>
</dbReference>
<keyword evidence="7 10" id="KW-0342">GTP-binding</keyword>
<feature type="domain" description="EngB-type G" evidence="11">
    <location>
        <begin position="31"/>
        <end position="201"/>
    </location>
</feature>
<dbReference type="EMBL" id="BDFD01000011">
    <property type="protein sequence ID" value="GAV20493.1"/>
    <property type="molecule type" value="Genomic_DNA"/>
</dbReference>
<sequence length="213" mass="23776">MSSDQEKKAIHWPNTHFVQSVADPKMFPDIDLPQIAVAGHSNVGKSSLMNALFGRKGLVKTSKNPGCTRLLNLFEVDEQVMLVDLPGYGYARAPKKEQKRWISMIDGYLAHSDLKLVLLLLDIRHGPKDSDMQLIEYLNEVGLRWIPVATKADKLSGNSRAKRLKEMTEAMGGMLSPMPTSSSKGIGIDKLRALLQKEIFKSPYDDLLIGRED</sequence>
<dbReference type="InterPro" id="IPR019987">
    <property type="entry name" value="GTP-bd_ribosome_bio_YsxC"/>
</dbReference>
<keyword evidence="4" id="KW-0479">Metal-binding</keyword>
<keyword evidence="3 10" id="KW-0132">Cell division</keyword>
<dbReference type="Gene3D" id="3.40.50.300">
    <property type="entry name" value="P-loop containing nucleotide triphosphate hydrolases"/>
    <property type="match status" value="1"/>
</dbReference>
<protein>
    <recommendedName>
        <fullName evidence="10">Probable GTP-binding protein EngB</fullName>
    </recommendedName>
</protein>
<dbReference type="AlphaFoldDB" id="A0A1L8CNM2"/>
<keyword evidence="6" id="KW-0460">Magnesium</keyword>
<comment type="function">
    <text evidence="10">Necessary for normal cell division and for the maintenance of normal septation.</text>
</comment>
<keyword evidence="13" id="KW-1185">Reference proteome</keyword>
<keyword evidence="5 10" id="KW-0547">Nucleotide-binding</keyword>
<accession>A0A1L8CNM2</accession>
<dbReference type="PROSITE" id="PS51706">
    <property type="entry name" value="G_ENGB"/>
    <property type="match status" value="1"/>
</dbReference>
<evidence type="ECO:0000256" key="9">
    <source>
        <dbReference type="ARBA" id="ARBA00023306"/>
    </source>
</evidence>
<dbReference type="GO" id="GO:0000917">
    <property type="term" value="P:division septum assembly"/>
    <property type="evidence" value="ECO:0007669"/>
    <property type="project" value="UniProtKB-KW"/>
</dbReference>
<proteinExistence type="inferred from homology"/>
<evidence type="ECO:0000256" key="6">
    <source>
        <dbReference type="ARBA" id="ARBA00022842"/>
    </source>
</evidence>
<gene>
    <name evidence="10" type="primary">engB</name>
    <name evidence="12" type="ORF">MMIC_P1460</name>
</gene>
<name>A0A1L8CNM2_9PROT</name>
<dbReference type="SUPFAM" id="SSF52540">
    <property type="entry name" value="P-loop containing nucleoside triphosphate hydrolases"/>
    <property type="match status" value="1"/>
</dbReference>
<evidence type="ECO:0000256" key="4">
    <source>
        <dbReference type="ARBA" id="ARBA00022723"/>
    </source>
</evidence>
<dbReference type="NCBIfam" id="TIGR03598">
    <property type="entry name" value="GTPase_YsxC"/>
    <property type="match status" value="1"/>
</dbReference>
<dbReference type="OrthoDB" id="5297174at2"/>
<dbReference type="InterPro" id="IPR005225">
    <property type="entry name" value="Small_GTP-bd"/>
</dbReference>
<dbReference type="InterPro" id="IPR027417">
    <property type="entry name" value="P-loop_NTPase"/>
</dbReference>
<evidence type="ECO:0000259" key="11">
    <source>
        <dbReference type="PROSITE" id="PS51706"/>
    </source>
</evidence>
<evidence type="ECO:0000256" key="2">
    <source>
        <dbReference type="ARBA" id="ARBA00009638"/>
    </source>
</evidence>
<dbReference type="PANTHER" id="PTHR11649:SF13">
    <property type="entry name" value="ENGB-TYPE G DOMAIN-CONTAINING PROTEIN"/>
    <property type="match status" value="1"/>
</dbReference>
<dbReference type="HAMAP" id="MF_00321">
    <property type="entry name" value="GTPase_EngB"/>
    <property type="match status" value="1"/>
</dbReference>
<evidence type="ECO:0000313" key="12">
    <source>
        <dbReference type="EMBL" id="GAV20493.1"/>
    </source>
</evidence>
<comment type="similarity">
    <text evidence="2 10">Belongs to the TRAFAC class TrmE-Era-EngA-EngB-Septin-like GTPase superfamily. EngB GTPase family.</text>
</comment>